<dbReference type="AlphaFoldDB" id="A0A178CY04"/>
<dbReference type="EMBL" id="LVCJ01000042">
    <property type="protein sequence ID" value="OAL34132.1"/>
    <property type="molecule type" value="Genomic_DNA"/>
</dbReference>
<evidence type="ECO:0000313" key="9">
    <source>
        <dbReference type="Proteomes" id="UP000185904"/>
    </source>
</evidence>
<keyword evidence="2" id="KW-0479">Metal-binding</keyword>
<dbReference type="OrthoDB" id="6105938at2759"/>
<keyword evidence="4" id="KW-0863">Zinc-finger</keyword>
<dbReference type="InterPro" id="IPR013087">
    <property type="entry name" value="Znf_C2H2_type"/>
</dbReference>
<dbReference type="GO" id="GO:0008270">
    <property type="term" value="F:zinc ion binding"/>
    <property type="evidence" value="ECO:0007669"/>
    <property type="project" value="UniProtKB-KW"/>
</dbReference>
<comment type="caution">
    <text evidence="8">The sequence shown here is derived from an EMBL/GenBank/DDBJ whole genome shotgun (WGS) entry which is preliminary data.</text>
</comment>
<evidence type="ECO:0000256" key="2">
    <source>
        <dbReference type="ARBA" id="ARBA00022723"/>
    </source>
</evidence>
<dbReference type="GeneID" id="34590001"/>
<protein>
    <recommendedName>
        <fullName evidence="7">C2H2-type domain-containing protein</fullName>
    </recommendedName>
</protein>
<gene>
    <name evidence="8" type="ORF">AYO20_06587</name>
</gene>
<dbReference type="RefSeq" id="XP_022499144.1">
    <property type="nucleotide sequence ID" value="XM_022644876.1"/>
</dbReference>
<dbReference type="PANTHER" id="PTHR24406">
    <property type="entry name" value="TRANSCRIPTIONAL REPRESSOR CTCFL-RELATED"/>
    <property type="match status" value="1"/>
</dbReference>
<evidence type="ECO:0000313" key="8">
    <source>
        <dbReference type="EMBL" id="OAL34132.1"/>
    </source>
</evidence>
<proteinExistence type="predicted"/>
<accession>A0A178CY04</accession>
<dbReference type="InterPro" id="IPR050888">
    <property type="entry name" value="ZnF_C2H2-type_TF"/>
</dbReference>
<dbReference type="Proteomes" id="UP000185904">
    <property type="component" value="Unassembled WGS sequence"/>
</dbReference>
<name>A0A178CY04_9EURO</name>
<dbReference type="GO" id="GO:0005634">
    <property type="term" value="C:nucleus"/>
    <property type="evidence" value="ECO:0007669"/>
    <property type="project" value="UniProtKB-SubCell"/>
</dbReference>
<evidence type="ECO:0000256" key="1">
    <source>
        <dbReference type="ARBA" id="ARBA00004123"/>
    </source>
</evidence>
<reference evidence="8 9" key="1">
    <citation type="submission" date="2016-03" db="EMBL/GenBank/DDBJ databases">
        <title>The draft genome sequence of Fonsecaea nubica causative agent of cutaneous subcutaneous infection in human host.</title>
        <authorList>
            <person name="Costa F."/>
            <person name="Sybren D.H."/>
            <person name="Raittz R.T."/>
            <person name="Weiss V.A."/>
            <person name="Leao A.C."/>
            <person name="Gomes R."/>
            <person name="De Souza E.M."/>
            <person name="Pedrosa F.O."/>
            <person name="Steffens M.B."/>
            <person name="Bombassaro A."/>
            <person name="Tadra-Sfeir M.Z."/>
            <person name="Moreno L.F."/>
            <person name="Najafzadeh M.J."/>
            <person name="Felipe M.S."/>
            <person name="Teixeira M."/>
            <person name="Sun J."/>
            <person name="Xi L."/>
            <person name="Castro M.A."/>
            <person name="Vicente V.A."/>
        </authorList>
    </citation>
    <scope>NUCLEOTIDE SEQUENCE [LARGE SCALE GENOMIC DNA]</scope>
    <source>
        <strain evidence="8 9">CBS 269.64</strain>
    </source>
</reference>
<evidence type="ECO:0000256" key="4">
    <source>
        <dbReference type="ARBA" id="ARBA00022771"/>
    </source>
</evidence>
<feature type="domain" description="C2H2-type" evidence="7">
    <location>
        <begin position="16"/>
        <end position="40"/>
    </location>
</feature>
<evidence type="ECO:0000259" key="7">
    <source>
        <dbReference type="SMART" id="SM00355"/>
    </source>
</evidence>
<feature type="domain" description="C2H2-type" evidence="7">
    <location>
        <begin position="71"/>
        <end position="94"/>
    </location>
</feature>
<evidence type="ECO:0000256" key="5">
    <source>
        <dbReference type="ARBA" id="ARBA00022833"/>
    </source>
</evidence>
<comment type="subcellular location">
    <subcellularLocation>
        <location evidence="1">Nucleus</location>
    </subcellularLocation>
</comment>
<keyword evidence="5" id="KW-0862">Zinc</keyword>
<sequence>MPRENQALIDVEGGEFVCISCDEREFDSEQALLQHCQAAHCHKDEWCDRCQWLFISTQAHEQHTRDSQNHWVCSKCGTDEPEESGLRAHMETKHSCCYDCQVNFADVSKHRVQCHNRCSICNEEFANENEVRMVRCLSGNVNIKPQNIILTDAPEKHAKIHTPRQNKCYGCERQFKSPSGILIHLESTTCDSEVTQVNIDQWAFSCHRSNLYTNSWDDEFRYRCPSCDDSFAKVSGLLQHVETAACGAGYNGILEKLRGYIKRQVQSVLE</sequence>
<feature type="domain" description="C2H2-type" evidence="7">
    <location>
        <begin position="222"/>
        <end position="242"/>
    </location>
</feature>
<organism evidence="8 9">
    <name type="scientific">Fonsecaea nubica</name>
    <dbReference type="NCBI Taxonomy" id="856822"/>
    <lineage>
        <taxon>Eukaryota</taxon>
        <taxon>Fungi</taxon>
        <taxon>Dikarya</taxon>
        <taxon>Ascomycota</taxon>
        <taxon>Pezizomycotina</taxon>
        <taxon>Eurotiomycetes</taxon>
        <taxon>Chaetothyriomycetidae</taxon>
        <taxon>Chaetothyriales</taxon>
        <taxon>Herpotrichiellaceae</taxon>
        <taxon>Fonsecaea</taxon>
    </lineage>
</organism>
<evidence type="ECO:0000256" key="3">
    <source>
        <dbReference type="ARBA" id="ARBA00022737"/>
    </source>
</evidence>
<keyword evidence="6" id="KW-0539">Nucleus</keyword>
<evidence type="ECO:0000256" key="6">
    <source>
        <dbReference type="ARBA" id="ARBA00023242"/>
    </source>
</evidence>
<dbReference type="SMART" id="SM00355">
    <property type="entry name" value="ZnF_C2H2"/>
    <property type="match status" value="3"/>
</dbReference>
<keyword evidence="9" id="KW-1185">Reference proteome</keyword>
<keyword evidence="3" id="KW-0677">Repeat</keyword>